<proteinExistence type="predicted"/>
<keyword evidence="3" id="KW-1185">Reference proteome</keyword>
<dbReference type="PANTHER" id="PTHR42085:SF2">
    <property type="entry name" value="F-BOX DOMAIN-CONTAINING PROTEIN"/>
    <property type="match status" value="1"/>
</dbReference>
<dbReference type="Proteomes" id="UP001305779">
    <property type="component" value="Unassembled WGS sequence"/>
</dbReference>
<protein>
    <recommendedName>
        <fullName evidence="1">2EXR domain-containing protein</fullName>
    </recommendedName>
</protein>
<evidence type="ECO:0000259" key="1">
    <source>
        <dbReference type="Pfam" id="PF20150"/>
    </source>
</evidence>
<organism evidence="2 3">
    <name type="scientific">Zasmidium cellare</name>
    <name type="common">Wine cellar mold</name>
    <name type="synonym">Racodium cellare</name>
    <dbReference type="NCBI Taxonomy" id="395010"/>
    <lineage>
        <taxon>Eukaryota</taxon>
        <taxon>Fungi</taxon>
        <taxon>Dikarya</taxon>
        <taxon>Ascomycota</taxon>
        <taxon>Pezizomycotina</taxon>
        <taxon>Dothideomycetes</taxon>
        <taxon>Dothideomycetidae</taxon>
        <taxon>Mycosphaerellales</taxon>
        <taxon>Mycosphaerellaceae</taxon>
        <taxon>Zasmidium</taxon>
    </lineage>
</organism>
<dbReference type="Pfam" id="PF20150">
    <property type="entry name" value="2EXR"/>
    <property type="match status" value="1"/>
</dbReference>
<dbReference type="InterPro" id="IPR045518">
    <property type="entry name" value="2EXR"/>
</dbReference>
<reference evidence="2 3" key="1">
    <citation type="journal article" date="2023" name="G3 (Bethesda)">
        <title>A chromosome-level genome assembly of Zasmidium syzygii isolated from banana leaves.</title>
        <authorList>
            <person name="van Westerhoven A.C."/>
            <person name="Mehrabi R."/>
            <person name="Talebi R."/>
            <person name="Steentjes M.B.F."/>
            <person name="Corcolon B."/>
            <person name="Chong P.A."/>
            <person name="Kema G.H.J."/>
            <person name="Seidl M.F."/>
        </authorList>
    </citation>
    <scope>NUCLEOTIDE SEQUENCE [LARGE SCALE GENOMIC DNA]</scope>
    <source>
        <strain evidence="2 3">P124</strain>
    </source>
</reference>
<dbReference type="PANTHER" id="PTHR42085">
    <property type="entry name" value="F-BOX DOMAIN-CONTAINING PROTEIN"/>
    <property type="match status" value="1"/>
</dbReference>
<comment type="caution">
    <text evidence="2">The sequence shown here is derived from an EMBL/GenBank/DDBJ whole genome shotgun (WGS) entry which is preliminary data.</text>
</comment>
<dbReference type="EMBL" id="JAXOVC010000009">
    <property type="protein sequence ID" value="KAK4497150.1"/>
    <property type="molecule type" value="Genomic_DNA"/>
</dbReference>
<sequence length="205" mass="23018">MKRTFLDLPPEIRNEIYLLALQHNRPLQVIRVWIKHQYTLKSDRSSCNTALLATCRTINKEATPVLYGSNSIVIGGASVPEFVAQIGASVKHLRQIEVSFHGTINILRSAMRALQPAGELEILKIGIFLFGDAKNAWSMARGLVPWVKAQCGRRRSSGAEQKDVRDVVKVLKFAGREFAEEGMGVVSVREEYEEEVRAKLVELMK</sequence>
<accession>A0ABR0E6T4</accession>
<gene>
    <name evidence="2" type="ORF">PRZ48_011600</name>
</gene>
<evidence type="ECO:0000313" key="2">
    <source>
        <dbReference type="EMBL" id="KAK4497150.1"/>
    </source>
</evidence>
<dbReference type="InterPro" id="IPR038883">
    <property type="entry name" value="AN11006-like"/>
</dbReference>
<name>A0ABR0E6T4_ZASCE</name>
<evidence type="ECO:0000313" key="3">
    <source>
        <dbReference type="Proteomes" id="UP001305779"/>
    </source>
</evidence>
<feature type="domain" description="2EXR" evidence="1">
    <location>
        <begin position="5"/>
        <end position="62"/>
    </location>
</feature>